<gene>
    <name evidence="7" type="ORF">ENJ10_07920</name>
</gene>
<dbReference type="EMBL" id="DRLD01000218">
    <property type="protein sequence ID" value="HED10602.1"/>
    <property type="molecule type" value="Genomic_DNA"/>
</dbReference>
<dbReference type="Gene3D" id="1.10.10.10">
    <property type="entry name" value="Winged helix-like DNA-binding domain superfamily/Winged helix DNA-binding domain"/>
    <property type="match status" value="1"/>
</dbReference>
<evidence type="ECO:0000313" key="7">
    <source>
        <dbReference type="EMBL" id="HED10602.1"/>
    </source>
</evidence>
<dbReference type="InterPro" id="IPR007627">
    <property type="entry name" value="RNA_pol_sigma70_r2"/>
</dbReference>
<dbReference type="NCBIfam" id="TIGR02937">
    <property type="entry name" value="sigma70-ECF"/>
    <property type="match status" value="1"/>
</dbReference>
<dbReference type="GO" id="GO:0003677">
    <property type="term" value="F:DNA binding"/>
    <property type="evidence" value="ECO:0007669"/>
    <property type="project" value="InterPro"/>
</dbReference>
<reference evidence="7" key="1">
    <citation type="journal article" date="2020" name="mSystems">
        <title>Genome- and Community-Level Interaction Insights into Carbon Utilization and Element Cycling Functions of Hydrothermarchaeota in Hydrothermal Sediment.</title>
        <authorList>
            <person name="Zhou Z."/>
            <person name="Liu Y."/>
            <person name="Xu W."/>
            <person name="Pan J."/>
            <person name="Luo Z.H."/>
            <person name="Li M."/>
        </authorList>
    </citation>
    <scope>NUCLEOTIDE SEQUENCE [LARGE SCALE GENOMIC DNA]</scope>
    <source>
        <strain evidence="7">HyVt-456</strain>
    </source>
</reference>
<keyword evidence="2" id="KW-0805">Transcription regulation</keyword>
<dbReference type="InterPro" id="IPR013249">
    <property type="entry name" value="RNA_pol_sigma70_r4_t2"/>
</dbReference>
<sequence>MNEQEIIERAKKGDPHAQSLLVNQYSKRVYNLALRILRNREEAEDVLQETFLTVINKLDTFDGRSSFFTWVYRIATNASLMLLRKKKIRRANFRDNDLDPEQIYLSNVVDWTQDPTARIENKEIKQRIDEALSTLKEKYKTVFVLRDIEGLSTRETAEILDISEENVKIRLLRARQALRNYLSQYYEERVGG</sequence>
<dbReference type="Pfam" id="PF04542">
    <property type="entry name" value="Sigma70_r2"/>
    <property type="match status" value="1"/>
</dbReference>
<name>A0A7V1PUR0_CALAY</name>
<accession>A0A7V1PUR0</accession>
<dbReference type="GO" id="GO:0016987">
    <property type="term" value="F:sigma factor activity"/>
    <property type="evidence" value="ECO:0007669"/>
    <property type="project" value="UniProtKB-KW"/>
</dbReference>
<comment type="caution">
    <text evidence="7">The sequence shown here is derived from an EMBL/GenBank/DDBJ whole genome shotgun (WGS) entry which is preliminary data.</text>
</comment>
<dbReference type="PANTHER" id="PTHR43133:SF51">
    <property type="entry name" value="RNA POLYMERASE SIGMA FACTOR"/>
    <property type="match status" value="1"/>
</dbReference>
<dbReference type="Gene3D" id="1.10.1740.10">
    <property type="match status" value="1"/>
</dbReference>
<evidence type="ECO:0000256" key="1">
    <source>
        <dbReference type="ARBA" id="ARBA00010641"/>
    </source>
</evidence>
<dbReference type="PANTHER" id="PTHR43133">
    <property type="entry name" value="RNA POLYMERASE ECF-TYPE SIGMA FACTO"/>
    <property type="match status" value="1"/>
</dbReference>
<feature type="domain" description="RNA polymerase sigma-70 region 2" evidence="5">
    <location>
        <begin position="21"/>
        <end position="87"/>
    </location>
</feature>
<evidence type="ECO:0000256" key="2">
    <source>
        <dbReference type="ARBA" id="ARBA00023015"/>
    </source>
</evidence>
<keyword evidence="4" id="KW-0804">Transcription</keyword>
<comment type="similarity">
    <text evidence="1">Belongs to the sigma-70 factor family. ECF subfamily.</text>
</comment>
<dbReference type="AlphaFoldDB" id="A0A7V1PUR0"/>
<feature type="domain" description="RNA polymerase sigma factor 70 region 4 type 2" evidence="6">
    <location>
        <begin position="126"/>
        <end position="178"/>
    </location>
</feature>
<dbReference type="SUPFAM" id="SSF88659">
    <property type="entry name" value="Sigma3 and sigma4 domains of RNA polymerase sigma factors"/>
    <property type="match status" value="1"/>
</dbReference>
<dbReference type="InterPro" id="IPR013324">
    <property type="entry name" value="RNA_pol_sigma_r3/r4-like"/>
</dbReference>
<dbReference type="SUPFAM" id="SSF88946">
    <property type="entry name" value="Sigma2 domain of RNA polymerase sigma factors"/>
    <property type="match status" value="1"/>
</dbReference>
<protein>
    <submittedName>
        <fullName evidence="7">Sigma-70 family RNA polymerase sigma factor</fullName>
    </submittedName>
</protein>
<dbReference type="CDD" id="cd06171">
    <property type="entry name" value="Sigma70_r4"/>
    <property type="match status" value="1"/>
</dbReference>
<dbReference type="InterPro" id="IPR039425">
    <property type="entry name" value="RNA_pol_sigma-70-like"/>
</dbReference>
<evidence type="ECO:0000259" key="6">
    <source>
        <dbReference type="Pfam" id="PF08281"/>
    </source>
</evidence>
<proteinExistence type="inferred from homology"/>
<dbReference type="Proteomes" id="UP000886005">
    <property type="component" value="Unassembled WGS sequence"/>
</dbReference>
<keyword evidence="3" id="KW-0731">Sigma factor</keyword>
<evidence type="ECO:0000259" key="5">
    <source>
        <dbReference type="Pfam" id="PF04542"/>
    </source>
</evidence>
<dbReference type="GO" id="GO:0006352">
    <property type="term" value="P:DNA-templated transcription initiation"/>
    <property type="evidence" value="ECO:0007669"/>
    <property type="project" value="InterPro"/>
</dbReference>
<dbReference type="InterPro" id="IPR013325">
    <property type="entry name" value="RNA_pol_sigma_r2"/>
</dbReference>
<dbReference type="InterPro" id="IPR014284">
    <property type="entry name" value="RNA_pol_sigma-70_dom"/>
</dbReference>
<dbReference type="InterPro" id="IPR036388">
    <property type="entry name" value="WH-like_DNA-bd_sf"/>
</dbReference>
<evidence type="ECO:0000256" key="4">
    <source>
        <dbReference type="ARBA" id="ARBA00023163"/>
    </source>
</evidence>
<evidence type="ECO:0000256" key="3">
    <source>
        <dbReference type="ARBA" id="ARBA00023082"/>
    </source>
</evidence>
<dbReference type="Pfam" id="PF08281">
    <property type="entry name" value="Sigma70_r4_2"/>
    <property type="match status" value="1"/>
</dbReference>
<organism evidence="7">
    <name type="scientific">Caldithrix abyssi</name>
    <dbReference type="NCBI Taxonomy" id="187145"/>
    <lineage>
        <taxon>Bacteria</taxon>
        <taxon>Pseudomonadati</taxon>
        <taxon>Calditrichota</taxon>
        <taxon>Calditrichia</taxon>
        <taxon>Calditrichales</taxon>
        <taxon>Calditrichaceae</taxon>
        <taxon>Caldithrix</taxon>
    </lineage>
</organism>